<evidence type="ECO:0000256" key="2">
    <source>
        <dbReference type="SAM" id="MobiDB-lite"/>
    </source>
</evidence>
<keyword evidence="5" id="KW-1185">Reference proteome</keyword>
<dbReference type="OrthoDB" id="5967843at2759"/>
<evidence type="ECO:0000259" key="3">
    <source>
        <dbReference type="PROSITE" id="PS50837"/>
    </source>
</evidence>
<name>A0A9P6BXT6_9AGAR</name>
<dbReference type="InterPro" id="IPR027417">
    <property type="entry name" value="P-loop_NTPase"/>
</dbReference>
<dbReference type="PROSITE" id="PS50837">
    <property type="entry name" value="NACHT"/>
    <property type="match status" value="1"/>
</dbReference>
<dbReference type="Proteomes" id="UP000807342">
    <property type="component" value="Unassembled WGS sequence"/>
</dbReference>
<dbReference type="EMBL" id="MU151776">
    <property type="protein sequence ID" value="KAF9441818.1"/>
    <property type="molecule type" value="Genomic_DNA"/>
</dbReference>
<feature type="domain" description="NACHT" evidence="3">
    <location>
        <begin position="153"/>
        <end position="302"/>
    </location>
</feature>
<accession>A0A9P6BXT6</accession>
<dbReference type="PANTHER" id="PTHR10039:SF17">
    <property type="entry name" value="FUNGAL STAND N-TERMINAL GOODBYE DOMAIN-CONTAINING PROTEIN-RELATED"/>
    <property type="match status" value="1"/>
</dbReference>
<reference evidence="4" key="1">
    <citation type="submission" date="2020-11" db="EMBL/GenBank/DDBJ databases">
        <authorList>
            <consortium name="DOE Joint Genome Institute"/>
            <person name="Ahrendt S."/>
            <person name="Riley R."/>
            <person name="Andreopoulos W."/>
            <person name="Labutti K."/>
            <person name="Pangilinan J."/>
            <person name="Ruiz-Duenas F.J."/>
            <person name="Barrasa J.M."/>
            <person name="Sanchez-Garcia M."/>
            <person name="Camarero S."/>
            <person name="Miyauchi S."/>
            <person name="Serrano A."/>
            <person name="Linde D."/>
            <person name="Babiker R."/>
            <person name="Drula E."/>
            <person name="Ayuso-Fernandez I."/>
            <person name="Pacheco R."/>
            <person name="Padilla G."/>
            <person name="Ferreira P."/>
            <person name="Barriuso J."/>
            <person name="Kellner H."/>
            <person name="Castanera R."/>
            <person name="Alfaro M."/>
            <person name="Ramirez L."/>
            <person name="Pisabarro A.G."/>
            <person name="Kuo A."/>
            <person name="Tritt A."/>
            <person name="Lipzen A."/>
            <person name="He G."/>
            <person name="Yan M."/>
            <person name="Ng V."/>
            <person name="Cullen D."/>
            <person name="Martin F."/>
            <person name="Rosso M.-N."/>
            <person name="Henrissat B."/>
            <person name="Hibbett D."/>
            <person name="Martinez A.T."/>
            <person name="Grigoriev I.V."/>
        </authorList>
    </citation>
    <scope>NUCLEOTIDE SEQUENCE</scope>
    <source>
        <strain evidence="4">MF-IS2</strain>
    </source>
</reference>
<sequence length="774" mass="86922">MSGLSRRLNAFLSARNPKHSEHEDNAVHAPRLVTAQNPGASQGSHLPRQGPPNSDHIYSRVFASSNQPNRNEQNNPGMFYYASGFSITNSVISEHIQLIDPSSALQLLEGRAMPDVEYNSGARDPPPRCYDGTRSEFVTMAEISLSGAGVRRGLLLMHGPAGVGKSALIQTLAERQARKKPLLKVVTLFFPPSSPSPGDASRIWPTISYQLAISHPPYLDYVIAQIKRDPRLMKANMEQQFQMLIAKPLGEEKLLTSSSLVPIFIDGLDKCQQYETILQLIGKLIFDYPDMPLFWIITTRTDMHLLKAAKRFTPALLRFIPVDSDDAVADVKHFLRSKFSDLQDRYDITDPSPWPREHDFGHVQVSASGYFMIASAIAQFVGDREAADPQSQLETILALPSEPSTPGVSSPFFAVHRLYMEILITVSDAHYRTARRIIGFYLLPRGFGAYNSQSTSFWALCNILGIKENVAYACLFKLRSLLDIPDPGSAFDTPIRFFHTSFADFLADRDASDKFWIDIKEVVDDLWQCHSRILWQANLPDTPLPQPGEVKVAWPSSLEETQETRIRIWRNAQRVFLHQLLPCPTTHCAMGVHYHELSSKGSTKRMKVIQEINFHNIVDCYTLPDVPYRLLAFLDWIIEGGGDLICHNLWEKLDPKVQGFNWLKEDGISFRIDVERSPEGGSLIMLKAYTDLVLTTPAGVPVEGLFSTRDPPGTKSQLLNDLTFNKDNFSTSIVVGSKVAGRCALLVDRSAKDMTVYYVLPYIRTTNQQVQLQE</sequence>
<feature type="region of interest" description="Disordered" evidence="2">
    <location>
        <begin position="36"/>
        <end position="56"/>
    </location>
</feature>
<organism evidence="4 5">
    <name type="scientific">Macrolepiota fuliginosa MF-IS2</name>
    <dbReference type="NCBI Taxonomy" id="1400762"/>
    <lineage>
        <taxon>Eukaryota</taxon>
        <taxon>Fungi</taxon>
        <taxon>Dikarya</taxon>
        <taxon>Basidiomycota</taxon>
        <taxon>Agaricomycotina</taxon>
        <taxon>Agaricomycetes</taxon>
        <taxon>Agaricomycetidae</taxon>
        <taxon>Agaricales</taxon>
        <taxon>Agaricineae</taxon>
        <taxon>Agaricaceae</taxon>
        <taxon>Macrolepiota</taxon>
    </lineage>
</organism>
<dbReference type="SUPFAM" id="SSF52540">
    <property type="entry name" value="P-loop containing nucleoside triphosphate hydrolases"/>
    <property type="match status" value="1"/>
</dbReference>
<proteinExistence type="predicted"/>
<dbReference type="InterPro" id="IPR056884">
    <property type="entry name" value="NPHP3-like_N"/>
</dbReference>
<evidence type="ECO:0000313" key="4">
    <source>
        <dbReference type="EMBL" id="KAF9441818.1"/>
    </source>
</evidence>
<comment type="caution">
    <text evidence="4">The sequence shown here is derived from an EMBL/GenBank/DDBJ whole genome shotgun (WGS) entry which is preliminary data.</text>
</comment>
<dbReference type="InterPro" id="IPR007111">
    <property type="entry name" value="NACHT_NTPase"/>
</dbReference>
<dbReference type="Pfam" id="PF24883">
    <property type="entry name" value="NPHP3_N"/>
    <property type="match status" value="1"/>
</dbReference>
<protein>
    <recommendedName>
        <fullName evidence="3">NACHT domain-containing protein</fullName>
    </recommendedName>
</protein>
<dbReference type="Gene3D" id="3.40.50.300">
    <property type="entry name" value="P-loop containing nucleotide triphosphate hydrolases"/>
    <property type="match status" value="1"/>
</dbReference>
<gene>
    <name evidence="4" type="ORF">P691DRAFT_779668</name>
</gene>
<evidence type="ECO:0000313" key="5">
    <source>
        <dbReference type="Proteomes" id="UP000807342"/>
    </source>
</evidence>
<evidence type="ECO:0000256" key="1">
    <source>
        <dbReference type="ARBA" id="ARBA00022737"/>
    </source>
</evidence>
<keyword evidence="1" id="KW-0677">Repeat</keyword>
<dbReference type="PANTHER" id="PTHR10039">
    <property type="entry name" value="AMELOGENIN"/>
    <property type="match status" value="1"/>
</dbReference>
<dbReference type="AlphaFoldDB" id="A0A9P6BXT6"/>